<dbReference type="SUPFAM" id="SSF56059">
    <property type="entry name" value="Glutathione synthetase ATP-binding domain-like"/>
    <property type="match status" value="1"/>
</dbReference>
<reference evidence="2 3" key="1">
    <citation type="submission" date="2017-04" db="EMBL/GenBank/DDBJ databases">
        <title>Draft genome sequence of Tuber borchii Vittad., a whitish edible truffle.</title>
        <authorList>
            <consortium name="DOE Joint Genome Institute"/>
            <person name="Murat C."/>
            <person name="Kuo A."/>
            <person name="Barry K.W."/>
            <person name="Clum A."/>
            <person name="Dockter R.B."/>
            <person name="Fauchery L."/>
            <person name="Iotti M."/>
            <person name="Kohler A."/>
            <person name="Labutti K."/>
            <person name="Lindquist E.A."/>
            <person name="Lipzen A."/>
            <person name="Ohm R.A."/>
            <person name="Wang M."/>
            <person name="Grigoriev I.V."/>
            <person name="Zambonelli A."/>
            <person name="Martin F.M."/>
        </authorList>
    </citation>
    <scope>NUCLEOTIDE SEQUENCE [LARGE SCALE GENOMIC DNA]</scope>
    <source>
        <strain evidence="2 3">Tbo3840</strain>
    </source>
</reference>
<dbReference type="Gene3D" id="3.30.470.20">
    <property type="entry name" value="ATP-grasp fold, B domain"/>
    <property type="match status" value="1"/>
</dbReference>
<proteinExistence type="predicted"/>
<dbReference type="SUPFAM" id="SSF52440">
    <property type="entry name" value="PreATP-grasp domain"/>
    <property type="match status" value="1"/>
</dbReference>
<organism evidence="2 3">
    <name type="scientific">Tuber borchii</name>
    <name type="common">White truffle</name>
    <dbReference type="NCBI Taxonomy" id="42251"/>
    <lineage>
        <taxon>Eukaryota</taxon>
        <taxon>Fungi</taxon>
        <taxon>Dikarya</taxon>
        <taxon>Ascomycota</taxon>
        <taxon>Pezizomycotina</taxon>
        <taxon>Pezizomycetes</taxon>
        <taxon>Pezizales</taxon>
        <taxon>Tuberaceae</taxon>
        <taxon>Tuber</taxon>
    </lineage>
</organism>
<dbReference type="GO" id="GO:0006633">
    <property type="term" value="P:fatty acid biosynthetic process"/>
    <property type="evidence" value="ECO:0007669"/>
    <property type="project" value="InterPro"/>
</dbReference>
<evidence type="ECO:0000313" key="2">
    <source>
        <dbReference type="EMBL" id="PUU73917.1"/>
    </source>
</evidence>
<accession>A0A2T6ZEI7</accession>
<feature type="domain" description="Carbamoyl phosphate synthase ATP-binding" evidence="1">
    <location>
        <begin position="109"/>
        <end position="123"/>
    </location>
</feature>
<evidence type="ECO:0000259" key="1">
    <source>
        <dbReference type="PROSITE" id="PS00866"/>
    </source>
</evidence>
<dbReference type="GO" id="GO:0005739">
    <property type="term" value="C:mitochondrion"/>
    <property type="evidence" value="ECO:0007669"/>
    <property type="project" value="TreeGrafter"/>
</dbReference>
<protein>
    <submittedName>
        <fullName evidence="2">Acetyl-CoA carboxylase</fullName>
    </submittedName>
</protein>
<gene>
    <name evidence="2" type="ORF">B9Z19DRAFT_1068610</name>
</gene>
<dbReference type="Pfam" id="PF08326">
    <property type="entry name" value="ACC_central"/>
    <property type="match status" value="1"/>
</dbReference>
<sequence length="933" mass="105363">MMATPEDLQANADYICMADQYVEVPGELIVDAAERMGVHAVGAGWLGYKISSTIIAQHAEVPCIPWSRLGVREVQIDSEGLVTIAGDVYAKGCTHLAEDALQKALEIGFSVMIKASESGGGKGIRKVQLLADKYGNNISLFGRNCSVHRRHQKIIEEAPVTVANQTTFSRIEKAAVRLGKLVRYVSASSIEYLYSHSDDKFYFLELNPSLQVEHPTTEMVTSLSAPLEIVGTKPPQRFTLLTTVLKNIIDGYNNQAIMATSLKELIQVLRDPKLPYREWKLDPIFSQVIERSKSRKGESPAKQLRKTLDKFLEENIAAGDIELLKFALLPLTEIMDRYSKGLKVYELSVPLGLMEQYWSIEKLFSGQNTCDEDIILRLHDENRDDINNVVQAVLFHSKIASKNNLILAILEEYRPNKPNNGSIIKFFRPILKKLTKLESQRAAQIEHILRSSVVESQYGETGWGKEVIDSKYTVFDVLPIFFAHADSWISLAALEVYVRQAYRAYELHAINYHNLNSEPPFIVTWDYQLKKIGTTEYGMTQPSALATSTVERGDRFKHVGSISDLSFLVRKSGIEPVRKGVIIPITFLDEAEEYHVCALELIPLGKGAKRSMPLSVLETEEEEDSLPAVCNVAVRDAKSMDDKDHLERILPLVADHKDELLSRTVRRINFICRHRDGSYPGYFTFRGPEYREEQSIRHIEPALAFQLELGRLSNFTIKPVFTENGNIQVYEVYDEIPTADYLISETDRLINDILDALEMIGNNNSDLNHIFINFTPVSPLSPEEIEPARGGCIEHFGRLVIICTDPKSGLAYPLCVIIQNASGYVIQVEMYTERKTDKGQWPKRHKAHLMGTQYVDDFPELFRQAFHQSWLKSAKKVPSFKERIPPLTECLEYSELVLDDNGGLAEVQRELGTNAHGMVGWVLTAKTPEHPFT</sequence>
<dbReference type="InterPro" id="IPR013815">
    <property type="entry name" value="ATP_grasp_subdomain_1"/>
</dbReference>
<dbReference type="InterPro" id="IPR049076">
    <property type="entry name" value="ACCA"/>
</dbReference>
<keyword evidence="3" id="KW-1185">Reference proteome</keyword>
<dbReference type="InterPro" id="IPR013537">
    <property type="entry name" value="AcCoA_COase_cen"/>
</dbReference>
<evidence type="ECO:0000313" key="3">
    <source>
        <dbReference type="Proteomes" id="UP000244722"/>
    </source>
</evidence>
<dbReference type="AlphaFoldDB" id="A0A2T6ZEI7"/>
<dbReference type="InterPro" id="IPR016185">
    <property type="entry name" value="PreATP-grasp_dom_sf"/>
</dbReference>
<dbReference type="STRING" id="42251.A0A2T6ZEI7"/>
<dbReference type="Pfam" id="PF02786">
    <property type="entry name" value="CPSase_L_D2"/>
    <property type="match status" value="1"/>
</dbReference>
<name>A0A2T6ZEI7_TUBBO</name>
<dbReference type="PANTHER" id="PTHR45728">
    <property type="entry name" value="ACETYL-COA CARBOXYLASE, ISOFORM A"/>
    <property type="match status" value="1"/>
</dbReference>
<dbReference type="OrthoDB" id="14612at2759"/>
<dbReference type="Proteomes" id="UP000244722">
    <property type="component" value="Unassembled WGS sequence"/>
</dbReference>
<dbReference type="PROSITE" id="PS00866">
    <property type="entry name" value="CPSASE_1"/>
    <property type="match status" value="1"/>
</dbReference>
<dbReference type="InterPro" id="IPR005479">
    <property type="entry name" value="CPAse_ATP-bd"/>
</dbReference>
<dbReference type="EMBL" id="NESQ01000334">
    <property type="protein sequence ID" value="PUU73917.1"/>
    <property type="molecule type" value="Genomic_DNA"/>
</dbReference>
<dbReference type="GO" id="GO:0003989">
    <property type="term" value="F:acetyl-CoA carboxylase activity"/>
    <property type="evidence" value="ECO:0007669"/>
    <property type="project" value="InterPro"/>
</dbReference>
<comment type="caution">
    <text evidence="2">The sequence shown here is derived from an EMBL/GenBank/DDBJ whole genome shotgun (WGS) entry which is preliminary data.</text>
</comment>
<dbReference type="GO" id="GO:0005524">
    <property type="term" value="F:ATP binding"/>
    <property type="evidence" value="ECO:0007669"/>
    <property type="project" value="InterPro"/>
</dbReference>
<dbReference type="PANTHER" id="PTHR45728:SF3">
    <property type="entry name" value="ACETYL-COA CARBOXYLASE"/>
    <property type="match status" value="1"/>
</dbReference>
<dbReference type="Gene3D" id="3.30.1490.20">
    <property type="entry name" value="ATP-grasp fold, A domain"/>
    <property type="match status" value="1"/>
</dbReference>
<dbReference type="Gene3D" id="3.90.1770.10">
    <property type="entry name" value="PreATP-grasp domain"/>
    <property type="match status" value="1"/>
</dbReference>
<dbReference type="Gene3D" id="3.90.226.10">
    <property type="entry name" value="2-enoyl-CoA Hydratase, Chain A, domain 1"/>
    <property type="match status" value="1"/>
</dbReference>